<accession>A0A553I740</accession>
<feature type="transmembrane region" description="Helical" evidence="9">
    <location>
        <begin position="377"/>
        <end position="395"/>
    </location>
</feature>
<dbReference type="EMBL" id="VFLP01000013">
    <property type="protein sequence ID" value="TRX96013.1"/>
    <property type="molecule type" value="Genomic_DNA"/>
</dbReference>
<proteinExistence type="inferred from homology"/>
<name>A0A553I740_9PEZI</name>
<evidence type="ECO:0000256" key="2">
    <source>
        <dbReference type="ARBA" id="ARBA00010992"/>
    </source>
</evidence>
<dbReference type="Proteomes" id="UP000319160">
    <property type="component" value="Unassembled WGS sequence"/>
</dbReference>
<dbReference type="PROSITE" id="PS00217">
    <property type="entry name" value="SUGAR_TRANSPORT_2"/>
    <property type="match status" value="1"/>
</dbReference>
<feature type="transmembrane region" description="Helical" evidence="9">
    <location>
        <begin position="192"/>
        <end position="210"/>
    </location>
</feature>
<feature type="transmembrane region" description="Helical" evidence="9">
    <location>
        <begin position="257"/>
        <end position="275"/>
    </location>
</feature>
<evidence type="ECO:0000256" key="6">
    <source>
        <dbReference type="ARBA" id="ARBA00023136"/>
    </source>
</evidence>
<evidence type="ECO:0000256" key="9">
    <source>
        <dbReference type="SAM" id="Phobius"/>
    </source>
</evidence>
<evidence type="ECO:0000313" key="12">
    <source>
        <dbReference type="Proteomes" id="UP000319160"/>
    </source>
</evidence>
<keyword evidence="12" id="KW-1185">Reference proteome</keyword>
<feature type="domain" description="Major facilitator superfamily (MFS) profile" evidence="10">
    <location>
        <begin position="95"/>
        <end position="530"/>
    </location>
</feature>
<dbReference type="PANTHER" id="PTHR48022">
    <property type="entry name" value="PLASTIDIC GLUCOSE TRANSPORTER 4"/>
    <property type="match status" value="1"/>
</dbReference>
<keyword evidence="6 9" id="KW-0472">Membrane</keyword>
<dbReference type="OrthoDB" id="6612291at2759"/>
<dbReference type="Pfam" id="PF00083">
    <property type="entry name" value="Sugar_tr"/>
    <property type="match status" value="1"/>
</dbReference>
<evidence type="ECO:0000256" key="7">
    <source>
        <dbReference type="RuleBase" id="RU003346"/>
    </source>
</evidence>
<evidence type="ECO:0000256" key="5">
    <source>
        <dbReference type="ARBA" id="ARBA00022989"/>
    </source>
</evidence>
<dbReference type="PROSITE" id="PS50850">
    <property type="entry name" value="MFS"/>
    <property type="match status" value="1"/>
</dbReference>
<evidence type="ECO:0000313" key="11">
    <source>
        <dbReference type="EMBL" id="TRX96013.1"/>
    </source>
</evidence>
<feature type="transmembrane region" description="Helical" evidence="9">
    <location>
        <begin position="438"/>
        <end position="457"/>
    </location>
</feature>
<evidence type="ECO:0000256" key="8">
    <source>
        <dbReference type="SAM" id="MobiDB-lite"/>
    </source>
</evidence>
<dbReference type="PANTHER" id="PTHR48022:SF2">
    <property type="entry name" value="PLASTIDIC GLUCOSE TRANSPORTER 4"/>
    <property type="match status" value="1"/>
</dbReference>
<comment type="similarity">
    <text evidence="2 7">Belongs to the major facilitator superfamily. Sugar transporter (TC 2.A.1.1) family.</text>
</comment>
<keyword evidence="4 9" id="KW-0812">Transmembrane</keyword>
<evidence type="ECO:0000256" key="4">
    <source>
        <dbReference type="ARBA" id="ARBA00022692"/>
    </source>
</evidence>
<sequence>MSGDIQEWRIDLYYNLDIIVELYILHQEFSAQIILGFSGHEMRNFIKQTAAIRPSPSVGSEYSAVPTEEECGDGSRQAGLLPQSRPPNMAYVYGLTCFVSLGGFLFGWDQGVMAMIIADERWLKLMQPANEWSVGFVISIYNIGCVIGALTIGYFADVCGRERTLSLASTVFVIGALLQAASYTIAQISLGRLVLGLGVGAYSAGVPLYISEIAPAQLRGRIVGILMMILCFAEMVVFFVDYAFFFLDSDDWWRLPLAIQVVPAIVLAIGCWSWVPPSPRWLVAEERHECALEVLTRLHGSVAAEAEIRAIRESVEGQADAIENAGASWTNMFRGPVLRVTLLGTGIQMFQQTTGTNGIFYYAPQLFKKGGITDPKFANLATGGIGVTLFLSAWIPVFYFDRFGRKTWFQVGLVGMIVALTGICVLQQHAADYPHSKANYAIVIFPYLFFTFFNMSWSAGSWTYAAEIFPIPLRAKGNALCTASLWISNFIVAQVSPPIESATGYGLYILFIIICVIAFFFVRYALVETQGRSLEEMAEVFGIDRTSTKGEEEGQSTARQALLRINSEDESFPVE</sequence>
<feature type="transmembrane region" description="Helical" evidence="9">
    <location>
        <begin position="222"/>
        <end position="245"/>
    </location>
</feature>
<dbReference type="PRINTS" id="PR00171">
    <property type="entry name" value="SUGRTRNSPORT"/>
</dbReference>
<feature type="transmembrane region" description="Helical" evidence="9">
    <location>
        <begin position="90"/>
        <end position="108"/>
    </location>
</feature>
<feature type="transmembrane region" description="Helical" evidence="9">
    <location>
        <begin position="505"/>
        <end position="526"/>
    </location>
</feature>
<organism evidence="11 12">
    <name type="scientific">Xylaria flabelliformis</name>
    <dbReference type="NCBI Taxonomy" id="2512241"/>
    <lineage>
        <taxon>Eukaryota</taxon>
        <taxon>Fungi</taxon>
        <taxon>Dikarya</taxon>
        <taxon>Ascomycota</taxon>
        <taxon>Pezizomycotina</taxon>
        <taxon>Sordariomycetes</taxon>
        <taxon>Xylariomycetidae</taxon>
        <taxon>Xylariales</taxon>
        <taxon>Xylariaceae</taxon>
        <taxon>Xylaria</taxon>
    </lineage>
</organism>
<dbReference type="InterPro" id="IPR050360">
    <property type="entry name" value="MFS_Sugar_Transporters"/>
</dbReference>
<feature type="transmembrane region" description="Helical" evidence="9">
    <location>
        <begin position="132"/>
        <end position="155"/>
    </location>
</feature>
<dbReference type="InterPro" id="IPR003663">
    <property type="entry name" value="Sugar/inositol_transpt"/>
</dbReference>
<dbReference type="InterPro" id="IPR005829">
    <property type="entry name" value="Sugar_transporter_CS"/>
</dbReference>
<comment type="caution">
    <text evidence="11">The sequence shown here is derived from an EMBL/GenBank/DDBJ whole genome shotgun (WGS) entry which is preliminary data.</text>
</comment>
<dbReference type="NCBIfam" id="TIGR00879">
    <property type="entry name" value="SP"/>
    <property type="match status" value="1"/>
</dbReference>
<feature type="transmembrane region" description="Helical" evidence="9">
    <location>
        <begin position="407"/>
        <end position="426"/>
    </location>
</feature>
<dbReference type="Gene3D" id="1.20.1250.20">
    <property type="entry name" value="MFS general substrate transporter like domains"/>
    <property type="match status" value="1"/>
</dbReference>
<dbReference type="GO" id="GO:0016020">
    <property type="term" value="C:membrane"/>
    <property type="evidence" value="ECO:0007669"/>
    <property type="project" value="UniProtKB-SubCell"/>
</dbReference>
<dbReference type="SUPFAM" id="SSF103473">
    <property type="entry name" value="MFS general substrate transporter"/>
    <property type="match status" value="1"/>
</dbReference>
<evidence type="ECO:0000256" key="3">
    <source>
        <dbReference type="ARBA" id="ARBA00022448"/>
    </source>
</evidence>
<dbReference type="FunFam" id="1.20.1250.20:FF:000134">
    <property type="entry name" value="MFS sugar transporter protein"/>
    <property type="match status" value="1"/>
</dbReference>
<protein>
    <recommendedName>
        <fullName evidence="10">Major facilitator superfamily (MFS) profile domain-containing protein</fullName>
    </recommendedName>
</protein>
<gene>
    <name evidence="11" type="ORF">FHL15_003155</name>
</gene>
<comment type="subcellular location">
    <subcellularLocation>
        <location evidence="1">Membrane</location>
        <topology evidence="1">Multi-pass membrane protein</topology>
    </subcellularLocation>
</comment>
<keyword evidence="3 7" id="KW-0813">Transport</keyword>
<evidence type="ECO:0000256" key="1">
    <source>
        <dbReference type="ARBA" id="ARBA00004141"/>
    </source>
</evidence>
<dbReference type="AlphaFoldDB" id="A0A553I740"/>
<dbReference type="InterPro" id="IPR020846">
    <property type="entry name" value="MFS_dom"/>
</dbReference>
<keyword evidence="5 9" id="KW-1133">Transmembrane helix</keyword>
<dbReference type="InterPro" id="IPR036259">
    <property type="entry name" value="MFS_trans_sf"/>
</dbReference>
<feature type="transmembrane region" description="Helical" evidence="9">
    <location>
        <begin position="167"/>
        <end position="186"/>
    </location>
</feature>
<dbReference type="GO" id="GO:0005351">
    <property type="term" value="F:carbohydrate:proton symporter activity"/>
    <property type="evidence" value="ECO:0007669"/>
    <property type="project" value="TreeGrafter"/>
</dbReference>
<dbReference type="InterPro" id="IPR005828">
    <property type="entry name" value="MFS_sugar_transport-like"/>
</dbReference>
<evidence type="ECO:0000259" key="10">
    <source>
        <dbReference type="PROSITE" id="PS50850"/>
    </source>
</evidence>
<feature type="region of interest" description="Disordered" evidence="8">
    <location>
        <begin position="548"/>
        <end position="575"/>
    </location>
</feature>
<reference evidence="12" key="1">
    <citation type="submission" date="2019-06" db="EMBL/GenBank/DDBJ databases">
        <title>Draft genome sequence of the griseofulvin-producing fungus Xylaria cubensis strain G536.</title>
        <authorList>
            <person name="Mead M.E."/>
            <person name="Raja H.A."/>
            <person name="Steenwyk J.L."/>
            <person name="Knowles S.L."/>
            <person name="Oberlies N.H."/>
            <person name="Rokas A."/>
        </authorList>
    </citation>
    <scope>NUCLEOTIDE SEQUENCE [LARGE SCALE GENOMIC DNA]</scope>
    <source>
        <strain evidence="12">G536</strain>
    </source>
</reference>